<dbReference type="Proteomes" id="UP001500280">
    <property type="component" value="Unassembled WGS sequence"/>
</dbReference>
<organism evidence="6 7">
    <name type="scientific">Kribbella yunnanensis</name>
    <dbReference type="NCBI Taxonomy" id="190194"/>
    <lineage>
        <taxon>Bacteria</taxon>
        <taxon>Bacillati</taxon>
        <taxon>Actinomycetota</taxon>
        <taxon>Actinomycetes</taxon>
        <taxon>Propionibacteriales</taxon>
        <taxon>Kribbellaceae</taxon>
        <taxon>Kribbella</taxon>
    </lineage>
</organism>
<keyword evidence="1" id="KW-0805">Transcription regulation</keyword>
<dbReference type="InterPro" id="IPR036271">
    <property type="entry name" value="Tet_transcr_reg_TetR-rel_C_sf"/>
</dbReference>
<dbReference type="PROSITE" id="PS50977">
    <property type="entry name" value="HTH_TETR_2"/>
    <property type="match status" value="1"/>
</dbReference>
<dbReference type="InterPro" id="IPR041490">
    <property type="entry name" value="KstR2_TetR_C"/>
</dbReference>
<evidence type="ECO:0000256" key="3">
    <source>
        <dbReference type="ARBA" id="ARBA00023163"/>
    </source>
</evidence>
<evidence type="ECO:0000313" key="6">
    <source>
        <dbReference type="EMBL" id="GAA1712344.1"/>
    </source>
</evidence>
<dbReference type="InterPro" id="IPR050109">
    <property type="entry name" value="HTH-type_TetR-like_transc_reg"/>
</dbReference>
<dbReference type="InterPro" id="IPR023772">
    <property type="entry name" value="DNA-bd_HTH_TetR-type_CS"/>
</dbReference>
<reference evidence="6 7" key="1">
    <citation type="journal article" date="2019" name="Int. J. Syst. Evol. Microbiol.">
        <title>The Global Catalogue of Microorganisms (GCM) 10K type strain sequencing project: providing services to taxonomists for standard genome sequencing and annotation.</title>
        <authorList>
            <consortium name="The Broad Institute Genomics Platform"/>
            <consortium name="The Broad Institute Genome Sequencing Center for Infectious Disease"/>
            <person name="Wu L."/>
            <person name="Ma J."/>
        </authorList>
    </citation>
    <scope>NUCLEOTIDE SEQUENCE [LARGE SCALE GENOMIC DNA]</scope>
    <source>
        <strain evidence="6 7">JCM 14307</strain>
    </source>
</reference>
<feature type="DNA-binding region" description="H-T-H motif" evidence="4">
    <location>
        <begin position="34"/>
        <end position="53"/>
    </location>
</feature>
<sequence length="210" mass="23064">MSVSASPGEVPQARERILDAAAEAFMADGFVAATIDDVARLVGATKGLVYYHFRSKFDLLLAVYEEAMRRTRVAVEPLATSDADGRTRLTAMAVAHEQNLMEHLAYHQVVHQVVRGEMSLSLKSRQRDALLAANQLRADHEHLFRRVVEEGIADGSLRAMDAALATRTLLSSLNSVDTWFRPRPGQSVDDLHTLATQIVDLLIGGFAAQQ</sequence>
<dbReference type="Pfam" id="PF00440">
    <property type="entry name" value="TetR_N"/>
    <property type="match status" value="1"/>
</dbReference>
<gene>
    <name evidence="6" type="ORF">GCM10009745_70660</name>
</gene>
<dbReference type="PANTHER" id="PTHR30055">
    <property type="entry name" value="HTH-TYPE TRANSCRIPTIONAL REGULATOR RUTR"/>
    <property type="match status" value="1"/>
</dbReference>
<dbReference type="SUPFAM" id="SSF46689">
    <property type="entry name" value="Homeodomain-like"/>
    <property type="match status" value="1"/>
</dbReference>
<dbReference type="Pfam" id="PF17932">
    <property type="entry name" value="TetR_C_24"/>
    <property type="match status" value="1"/>
</dbReference>
<dbReference type="Gene3D" id="1.10.10.60">
    <property type="entry name" value="Homeodomain-like"/>
    <property type="match status" value="1"/>
</dbReference>
<keyword evidence="7" id="KW-1185">Reference proteome</keyword>
<evidence type="ECO:0000256" key="4">
    <source>
        <dbReference type="PROSITE-ProRule" id="PRU00335"/>
    </source>
</evidence>
<evidence type="ECO:0000256" key="2">
    <source>
        <dbReference type="ARBA" id="ARBA00023125"/>
    </source>
</evidence>
<accession>A0ABN2IV94</accession>
<dbReference type="SUPFAM" id="SSF48498">
    <property type="entry name" value="Tetracyclin repressor-like, C-terminal domain"/>
    <property type="match status" value="1"/>
</dbReference>
<dbReference type="EMBL" id="BAAANF010000023">
    <property type="protein sequence ID" value="GAA1712344.1"/>
    <property type="molecule type" value="Genomic_DNA"/>
</dbReference>
<dbReference type="PANTHER" id="PTHR30055:SF234">
    <property type="entry name" value="HTH-TYPE TRANSCRIPTIONAL REGULATOR BETI"/>
    <property type="match status" value="1"/>
</dbReference>
<evidence type="ECO:0000256" key="1">
    <source>
        <dbReference type="ARBA" id="ARBA00023015"/>
    </source>
</evidence>
<protein>
    <submittedName>
        <fullName evidence="6">TetR/AcrR family transcriptional regulator</fullName>
    </submittedName>
</protein>
<dbReference type="InterPro" id="IPR009057">
    <property type="entry name" value="Homeodomain-like_sf"/>
</dbReference>
<feature type="domain" description="HTH tetR-type" evidence="5">
    <location>
        <begin position="11"/>
        <end position="71"/>
    </location>
</feature>
<evidence type="ECO:0000313" key="7">
    <source>
        <dbReference type="Proteomes" id="UP001500280"/>
    </source>
</evidence>
<name>A0ABN2IV94_9ACTN</name>
<evidence type="ECO:0000259" key="5">
    <source>
        <dbReference type="PROSITE" id="PS50977"/>
    </source>
</evidence>
<comment type="caution">
    <text evidence="6">The sequence shown here is derived from an EMBL/GenBank/DDBJ whole genome shotgun (WGS) entry which is preliminary data.</text>
</comment>
<keyword evidence="3" id="KW-0804">Transcription</keyword>
<dbReference type="Gene3D" id="1.10.357.10">
    <property type="entry name" value="Tetracycline Repressor, domain 2"/>
    <property type="match status" value="1"/>
</dbReference>
<dbReference type="PRINTS" id="PR00455">
    <property type="entry name" value="HTHTETR"/>
</dbReference>
<keyword evidence="2 4" id="KW-0238">DNA-binding</keyword>
<dbReference type="InterPro" id="IPR001647">
    <property type="entry name" value="HTH_TetR"/>
</dbReference>
<dbReference type="PROSITE" id="PS01081">
    <property type="entry name" value="HTH_TETR_1"/>
    <property type="match status" value="1"/>
</dbReference>
<proteinExistence type="predicted"/>